<keyword evidence="1" id="KW-0969">Cilium</keyword>
<accession>A0A841Q4N9</accession>
<keyword evidence="1" id="KW-0282">Flagellum</keyword>
<comment type="caution">
    <text evidence="1">The sequence shown here is derived from an EMBL/GenBank/DDBJ whole genome shotgun (WGS) entry which is preliminary data.</text>
</comment>
<organism evidence="1 2">
    <name type="scientific">Salirhabdus euzebyi</name>
    <dbReference type="NCBI Taxonomy" id="394506"/>
    <lineage>
        <taxon>Bacteria</taxon>
        <taxon>Bacillati</taxon>
        <taxon>Bacillota</taxon>
        <taxon>Bacilli</taxon>
        <taxon>Bacillales</taxon>
        <taxon>Bacillaceae</taxon>
        <taxon>Salirhabdus</taxon>
    </lineage>
</organism>
<sequence>MQFIVNLIEYVFSSKKTSIYVTYSLKDYYNVNSLLKAANIDFRVATISDLSSPGSTYSDVRNEYKFYVREKDKGLALKALHRN</sequence>
<dbReference type="AlphaFoldDB" id="A0A841Q4N9"/>
<protein>
    <submittedName>
        <fullName evidence="1">Archaellum component FlaG (FlaF/FlaG flagellin family)</fullName>
    </submittedName>
</protein>
<dbReference type="Proteomes" id="UP000581688">
    <property type="component" value="Unassembled WGS sequence"/>
</dbReference>
<dbReference type="RefSeq" id="WP_174497870.1">
    <property type="nucleotide sequence ID" value="NZ_CADDWK010000021.1"/>
</dbReference>
<proteinExistence type="predicted"/>
<reference evidence="1 2" key="1">
    <citation type="submission" date="2020-08" db="EMBL/GenBank/DDBJ databases">
        <title>Genomic Encyclopedia of Type Strains, Phase IV (KMG-IV): sequencing the most valuable type-strain genomes for metagenomic binning, comparative biology and taxonomic classification.</title>
        <authorList>
            <person name="Goeker M."/>
        </authorList>
    </citation>
    <scope>NUCLEOTIDE SEQUENCE [LARGE SCALE GENOMIC DNA]</scope>
    <source>
        <strain evidence="1 2">DSM 19612</strain>
    </source>
</reference>
<keyword evidence="2" id="KW-1185">Reference proteome</keyword>
<name>A0A841Q4N9_9BACI</name>
<evidence type="ECO:0000313" key="1">
    <source>
        <dbReference type="EMBL" id="MBB6453376.1"/>
    </source>
</evidence>
<evidence type="ECO:0000313" key="2">
    <source>
        <dbReference type="Proteomes" id="UP000581688"/>
    </source>
</evidence>
<dbReference type="EMBL" id="JACHGH010000004">
    <property type="protein sequence ID" value="MBB6453376.1"/>
    <property type="molecule type" value="Genomic_DNA"/>
</dbReference>
<keyword evidence="1" id="KW-0966">Cell projection</keyword>
<gene>
    <name evidence="1" type="ORF">HNQ94_001824</name>
</gene>